<dbReference type="RefSeq" id="WP_168976542.1">
    <property type="nucleotide sequence ID" value="NZ_JABAGO010000065.1"/>
</dbReference>
<dbReference type="SUPFAM" id="SSF50494">
    <property type="entry name" value="Trypsin-like serine proteases"/>
    <property type="match status" value="1"/>
</dbReference>
<organism evidence="5 6">
    <name type="scientific">Aneurinibacillus aneurinilyticus</name>
    <name type="common">Bacillus aneurinolyticus</name>
    <dbReference type="NCBI Taxonomy" id="1391"/>
    <lineage>
        <taxon>Bacteria</taxon>
        <taxon>Bacillati</taxon>
        <taxon>Bacillota</taxon>
        <taxon>Bacilli</taxon>
        <taxon>Bacillales</taxon>
        <taxon>Paenibacillaceae</taxon>
        <taxon>Aneurinibacillus group</taxon>
        <taxon>Aneurinibacillus</taxon>
    </lineage>
</organism>
<comment type="caution">
    <text evidence="5">The sequence shown here is derived from an EMBL/GenBank/DDBJ whole genome shotgun (WGS) entry which is preliminary data.</text>
</comment>
<name>A0A848D4F9_ANEAE</name>
<keyword evidence="1 5" id="KW-0645">Protease</keyword>
<dbReference type="InterPro" id="IPR051201">
    <property type="entry name" value="Chloro_Bact_Ser_Proteases"/>
</dbReference>
<dbReference type="GO" id="GO:0004252">
    <property type="term" value="F:serine-type endopeptidase activity"/>
    <property type="evidence" value="ECO:0007669"/>
    <property type="project" value="InterPro"/>
</dbReference>
<dbReference type="EMBL" id="JABAGO010000065">
    <property type="protein sequence ID" value="NMF01093.1"/>
    <property type="molecule type" value="Genomic_DNA"/>
</dbReference>
<dbReference type="InterPro" id="IPR009003">
    <property type="entry name" value="Peptidase_S1_PA"/>
</dbReference>
<evidence type="ECO:0000256" key="4">
    <source>
        <dbReference type="SAM" id="Phobius"/>
    </source>
</evidence>
<keyword evidence="3" id="KW-0720">Serine protease</keyword>
<protein>
    <submittedName>
        <fullName evidence="5">Trypsin-like serine protease</fullName>
    </submittedName>
</protein>
<sequence>MSVTVNKMISIGLTIAIIGGGGFLIYRVDKTIKNSNVYAQSTLGSIPNQSQEKDKPEFKQIIRDTQKKVVLIEVENEEESGLGSGFLYNDKGDIITNAHVVEGAKKIRIKTSDTSIYPGKVIGMSIEKDVAVIRVKALAGKEPLKINIDKKAEIGDPVIAFGNPHGLENTVTNGIISGIDRDLTIGETKYRGVYQTSAPIAPGNSGGPLVLQSTGEVIGINSAGGKDGNIGFSIPLSQVMTMVQGWSMHPNEKLASESSSEGEGKLSQRYTKDSLAQDARYLVQYFYDSVNSRDYVNAYAVLGSSMKNGLSYEKFRSGYLNTMNVEVKEISVHSSTSSKAEIIAIIEARESNNGEQHVTMYKVTYMIGLENDSLRILKGKGETMK</sequence>
<evidence type="ECO:0000313" key="5">
    <source>
        <dbReference type="EMBL" id="NMF01093.1"/>
    </source>
</evidence>
<dbReference type="PANTHER" id="PTHR43343">
    <property type="entry name" value="PEPTIDASE S12"/>
    <property type="match status" value="1"/>
</dbReference>
<keyword evidence="4" id="KW-1133">Transmembrane helix</keyword>
<reference evidence="5 6" key="1">
    <citation type="submission" date="2020-04" db="EMBL/GenBank/DDBJ databases">
        <authorList>
            <person name="Hitch T.C.A."/>
            <person name="Wylensek D."/>
            <person name="Clavel T."/>
        </authorList>
    </citation>
    <scope>NUCLEOTIDE SEQUENCE [LARGE SCALE GENOMIC DNA]</scope>
    <source>
        <strain evidence="5 6">WB01_D5_05</strain>
    </source>
</reference>
<proteinExistence type="predicted"/>
<dbReference type="Gene3D" id="2.40.10.120">
    <property type="match status" value="1"/>
</dbReference>
<feature type="transmembrane region" description="Helical" evidence="4">
    <location>
        <begin position="6"/>
        <end position="26"/>
    </location>
</feature>
<keyword evidence="4" id="KW-0812">Transmembrane</keyword>
<dbReference type="PANTHER" id="PTHR43343:SF3">
    <property type="entry name" value="PROTEASE DO-LIKE 8, CHLOROPLASTIC"/>
    <property type="match status" value="1"/>
</dbReference>
<dbReference type="Proteomes" id="UP000561326">
    <property type="component" value="Unassembled WGS sequence"/>
</dbReference>
<dbReference type="GO" id="GO:0006508">
    <property type="term" value="P:proteolysis"/>
    <property type="evidence" value="ECO:0007669"/>
    <property type="project" value="UniProtKB-KW"/>
</dbReference>
<keyword evidence="2" id="KW-0378">Hydrolase</keyword>
<gene>
    <name evidence="5" type="ORF">HF838_23090</name>
</gene>
<evidence type="ECO:0000313" key="6">
    <source>
        <dbReference type="Proteomes" id="UP000561326"/>
    </source>
</evidence>
<evidence type="ECO:0000256" key="2">
    <source>
        <dbReference type="ARBA" id="ARBA00022801"/>
    </source>
</evidence>
<keyword evidence="4" id="KW-0472">Membrane</keyword>
<accession>A0A848D4F9</accession>
<evidence type="ECO:0000256" key="1">
    <source>
        <dbReference type="ARBA" id="ARBA00022670"/>
    </source>
</evidence>
<evidence type="ECO:0000256" key="3">
    <source>
        <dbReference type="ARBA" id="ARBA00022825"/>
    </source>
</evidence>
<dbReference type="AlphaFoldDB" id="A0A848D4F9"/>
<dbReference type="PRINTS" id="PR00834">
    <property type="entry name" value="PROTEASES2C"/>
</dbReference>
<dbReference type="Pfam" id="PF13365">
    <property type="entry name" value="Trypsin_2"/>
    <property type="match status" value="1"/>
</dbReference>
<dbReference type="InterPro" id="IPR001940">
    <property type="entry name" value="Peptidase_S1C"/>
</dbReference>